<evidence type="ECO:0000256" key="7">
    <source>
        <dbReference type="RuleBase" id="RU000382"/>
    </source>
</evidence>
<dbReference type="Proteomes" id="UP000004994">
    <property type="component" value="Chromosome 7"/>
</dbReference>
<keyword evidence="4 6" id="KW-0663">Pyridoxal phosphate</keyword>
<feature type="modified residue" description="N6-(pyridoxal phosphate)lysine" evidence="6">
    <location>
        <position position="103"/>
    </location>
</feature>
<dbReference type="PANTHER" id="PTHR46101:SF16">
    <property type="entry name" value="HISTIDINE DECARBOXYLASE-LIKE"/>
    <property type="match status" value="1"/>
</dbReference>
<dbReference type="EnsemblPlants" id="Solyc07g041260.2.1">
    <property type="protein sequence ID" value="Solyc07g041260.2.1"/>
    <property type="gene ID" value="Solyc07g041260.2"/>
</dbReference>
<dbReference type="InterPro" id="IPR015424">
    <property type="entry name" value="PyrdxlP-dep_Trfase"/>
</dbReference>
<evidence type="ECO:0000256" key="1">
    <source>
        <dbReference type="ARBA" id="ARBA00001933"/>
    </source>
</evidence>
<dbReference type="PANTHER" id="PTHR46101">
    <property type="match status" value="1"/>
</dbReference>
<name>A0A3Q7HBF8_SOLLC</name>
<dbReference type="InterPro" id="IPR015421">
    <property type="entry name" value="PyrdxlP-dep_Trfase_major"/>
</dbReference>
<dbReference type="SUPFAM" id="SSF53383">
    <property type="entry name" value="PLP-dependent transferases"/>
    <property type="match status" value="1"/>
</dbReference>
<evidence type="ECO:0000256" key="2">
    <source>
        <dbReference type="ARBA" id="ARBA00009533"/>
    </source>
</evidence>
<evidence type="ECO:0000313" key="10">
    <source>
        <dbReference type="Proteomes" id="UP000004994"/>
    </source>
</evidence>
<evidence type="ECO:0000256" key="6">
    <source>
        <dbReference type="PIRSR" id="PIRSR602129-50"/>
    </source>
</evidence>
<keyword evidence="3" id="KW-0210">Decarboxylase</keyword>
<dbReference type="GO" id="GO:0016831">
    <property type="term" value="F:carboxy-lyase activity"/>
    <property type="evidence" value="ECO:0007669"/>
    <property type="project" value="UniProtKB-KW"/>
</dbReference>
<proteinExistence type="inferred from homology"/>
<organism evidence="9">
    <name type="scientific">Solanum lycopersicum</name>
    <name type="common">Tomato</name>
    <name type="synonym">Lycopersicon esculentum</name>
    <dbReference type="NCBI Taxonomy" id="4081"/>
    <lineage>
        <taxon>Eukaryota</taxon>
        <taxon>Viridiplantae</taxon>
        <taxon>Streptophyta</taxon>
        <taxon>Embryophyta</taxon>
        <taxon>Tracheophyta</taxon>
        <taxon>Spermatophyta</taxon>
        <taxon>Magnoliopsida</taxon>
        <taxon>eudicotyledons</taxon>
        <taxon>Gunneridae</taxon>
        <taxon>Pentapetalae</taxon>
        <taxon>asterids</taxon>
        <taxon>lamiids</taxon>
        <taxon>Solanales</taxon>
        <taxon>Solanaceae</taxon>
        <taxon>Solanoideae</taxon>
        <taxon>Solaneae</taxon>
        <taxon>Solanum</taxon>
        <taxon>Solanum subgen. Lycopersicon</taxon>
    </lineage>
</organism>
<dbReference type="GO" id="GO:0019752">
    <property type="term" value="P:carboxylic acid metabolic process"/>
    <property type="evidence" value="ECO:0007669"/>
    <property type="project" value="InterPro"/>
</dbReference>
<dbReference type="GO" id="GO:0030170">
    <property type="term" value="F:pyridoxal phosphate binding"/>
    <property type="evidence" value="ECO:0007669"/>
    <property type="project" value="InterPro"/>
</dbReference>
<dbReference type="AlphaFoldDB" id="A0A3Q7HBF8"/>
<reference evidence="9" key="2">
    <citation type="submission" date="2019-01" db="UniProtKB">
        <authorList>
            <consortium name="EnsemblPlants"/>
        </authorList>
    </citation>
    <scope>IDENTIFICATION</scope>
    <source>
        <strain evidence="9">cv. Heinz 1706</strain>
    </source>
</reference>
<comment type="similarity">
    <text evidence="2 7">Belongs to the group II decarboxylase family.</text>
</comment>
<dbReference type="STRING" id="4081.A0A3Q7HBF8"/>
<dbReference type="InterPro" id="IPR051151">
    <property type="entry name" value="Group_II_Decarboxylase"/>
</dbReference>
<protein>
    <submittedName>
        <fullName evidence="9">Uncharacterized protein</fullName>
    </submittedName>
</protein>
<feature type="compositionally biased region" description="Basic and acidic residues" evidence="8">
    <location>
        <begin position="162"/>
        <end position="209"/>
    </location>
</feature>
<dbReference type="PROSITE" id="PS00392">
    <property type="entry name" value="DDC_GAD_HDC_YDC"/>
    <property type="match status" value="1"/>
</dbReference>
<dbReference type="InterPro" id="IPR021115">
    <property type="entry name" value="Pyridoxal-P_BS"/>
</dbReference>
<evidence type="ECO:0000256" key="3">
    <source>
        <dbReference type="ARBA" id="ARBA00022793"/>
    </source>
</evidence>
<evidence type="ECO:0000313" key="9">
    <source>
        <dbReference type="EnsemblPlants" id="Solyc07g041260.2.1"/>
    </source>
</evidence>
<accession>A0A3Q7HBF8</accession>
<dbReference type="InterPro" id="IPR002129">
    <property type="entry name" value="PyrdxlP-dep_de-COase"/>
</dbReference>
<dbReference type="InParanoid" id="A0A3Q7HBF8"/>
<keyword evidence="5 7" id="KW-0456">Lyase</keyword>
<sequence>MYRMDSETINTSVNGEMDYSDLRAKLLQNKDKPAIINVTIGTMFKGAIDDVDVILETLKECGYSQDRFYIHCDAALCGLMTPFVNNMISFNNPIGSVTISSHKLLGCPMPCGVQITRKSPNSRETISSCTMRRYLPGDGGVVLLLRRCNWRRLASWRRQRERKREAVDDEKERGGRRSTTRKREAVDDRRRERERRAVDEVSEKEREAL</sequence>
<evidence type="ECO:0000256" key="8">
    <source>
        <dbReference type="SAM" id="MobiDB-lite"/>
    </source>
</evidence>
<dbReference type="Pfam" id="PF00282">
    <property type="entry name" value="Pyridoxal_deC"/>
    <property type="match status" value="1"/>
</dbReference>
<dbReference type="PaxDb" id="4081-Solyc08g068620.1.1"/>
<reference evidence="9" key="1">
    <citation type="journal article" date="2012" name="Nature">
        <title>The tomato genome sequence provides insights into fleshy fruit evolution.</title>
        <authorList>
            <consortium name="Tomato Genome Consortium"/>
        </authorList>
    </citation>
    <scope>NUCLEOTIDE SEQUENCE [LARGE SCALE GENOMIC DNA]</scope>
    <source>
        <strain evidence="9">cv. Heinz 1706</strain>
    </source>
</reference>
<evidence type="ECO:0000256" key="4">
    <source>
        <dbReference type="ARBA" id="ARBA00022898"/>
    </source>
</evidence>
<feature type="region of interest" description="Disordered" evidence="8">
    <location>
        <begin position="161"/>
        <end position="209"/>
    </location>
</feature>
<comment type="cofactor">
    <cofactor evidence="1 6 7">
        <name>pyridoxal 5'-phosphate</name>
        <dbReference type="ChEBI" id="CHEBI:597326"/>
    </cofactor>
</comment>
<dbReference type="Gramene" id="Solyc07g041260.2.1">
    <property type="protein sequence ID" value="Solyc07g041260.2.1"/>
    <property type="gene ID" value="Solyc07g041260.2"/>
</dbReference>
<dbReference type="Gene3D" id="3.40.640.10">
    <property type="entry name" value="Type I PLP-dependent aspartate aminotransferase-like (Major domain)"/>
    <property type="match status" value="1"/>
</dbReference>
<evidence type="ECO:0000256" key="5">
    <source>
        <dbReference type="ARBA" id="ARBA00023239"/>
    </source>
</evidence>
<keyword evidence="10" id="KW-1185">Reference proteome</keyword>